<keyword evidence="1" id="KW-1133">Transmembrane helix</keyword>
<evidence type="ECO:0008006" key="4">
    <source>
        <dbReference type="Google" id="ProtNLM"/>
    </source>
</evidence>
<feature type="transmembrane region" description="Helical" evidence="1">
    <location>
        <begin position="87"/>
        <end position="106"/>
    </location>
</feature>
<evidence type="ECO:0000313" key="3">
    <source>
        <dbReference type="Proteomes" id="UP000282674"/>
    </source>
</evidence>
<proteinExistence type="predicted"/>
<protein>
    <recommendedName>
        <fullName evidence="4">ABC transporter permease</fullName>
    </recommendedName>
</protein>
<name>A0A3M2LAM1_9ACTN</name>
<dbReference type="Proteomes" id="UP000282674">
    <property type="component" value="Unassembled WGS sequence"/>
</dbReference>
<keyword evidence="1" id="KW-0812">Transmembrane</keyword>
<organism evidence="2 3">
    <name type="scientific">Actinomadura harenae</name>
    <dbReference type="NCBI Taxonomy" id="2483351"/>
    <lineage>
        <taxon>Bacteria</taxon>
        <taxon>Bacillati</taxon>
        <taxon>Actinomycetota</taxon>
        <taxon>Actinomycetes</taxon>
        <taxon>Streptosporangiales</taxon>
        <taxon>Thermomonosporaceae</taxon>
        <taxon>Actinomadura</taxon>
    </lineage>
</organism>
<keyword evidence="1" id="KW-0472">Membrane</keyword>
<comment type="caution">
    <text evidence="2">The sequence shown here is derived from an EMBL/GenBank/DDBJ whole genome shotgun (WGS) entry which is preliminary data.</text>
</comment>
<feature type="transmembrane region" description="Helical" evidence="1">
    <location>
        <begin position="53"/>
        <end position="75"/>
    </location>
</feature>
<gene>
    <name evidence="2" type="ORF">EBO15_40595</name>
</gene>
<evidence type="ECO:0000313" key="2">
    <source>
        <dbReference type="EMBL" id="RMI34642.1"/>
    </source>
</evidence>
<feature type="transmembrane region" description="Helical" evidence="1">
    <location>
        <begin position="112"/>
        <end position="129"/>
    </location>
</feature>
<evidence type="ECO:0000256" key="1">
    <source>
        <dbReference type="SAM" id="Phobius"/>
    </source>
</evidence>
<keyword evidence="3" id="KW-1185">Reference proteome</keyword>
<reference evidence="2 3" key="1">
    <citation type="submission" date="2018-10" db="EMBL/GenBank/DDBJ databases">
        <title>Isolation from soil.</title>
        <authorList>
            <person name="Hu J."/>
        </authorList>
    </citation>
    <scope>NUCLEOTIDE SEQUENCE [LARGE SCALE GENOMIC DNA]</scope>
    <source>
        <strain evidence="2 3">NEAU-Ht49</strain>
    </source>
</reference>
<accession>A0A3M2LAM1</accession>
<dbReference type="AlphaFoldDB" id="A0A3M2LAM1"/>
<sequence>MRPFLRAVWSEGTKLPSLPATRRVLLAAALLAAVLRVRQPAGAIAPDVGGYVLLQVLTAAAGALSVTSEYATGMMRLSMVAVPRRGLLLAAKAVVCAAACFAIGAVSGPAGGLYLALAGLAGVATGFLARSATAAWVLLVGAAVGDALLVRLLPDRPARAASRFSPTAAGDRFLDGRHAQSMPSPWAGAGLLAAVAVIALVSAFVVSHHREH</sequence>
<feature type="transmembrane region" description="Helical" evidence="1">
    <location>
        <begin position="136"/>
        <end position="154"/>
    </location>
</feature>
<feature type="transmembrane region" description="Helical" evidence="1">
    <location>
        <begin position="186"/>
        <end position="206"/>
    </location>
</feature>
<dbReference type="EMBL" id="RFFG01000164">
    <property type="protein sequence ID" value="RMI34642.1"/>
    <property type="molecule type" value="Genomic_DNA"/>
</dbReference>